<keyword evidence="1" id="KW-0472">Membrane</keyword>
<comment type="caution">
    <text evidence="2">The sequence shown here is derived from an EMBL/GenBank/DDBJ whole genome shotgun (WGS) entry which is preliminary data.</text>
</comment>
<sequence>MTADTSTFIALGALVVVGILLSFTLRQALGERGRAGVGRVADAIAGVLSTFFAKPKQKEVPDEPAA</sequence>
<accession>A0ABN3P6Q5</accession>
<evidence type="ECO:0000313" key="3">
    <source>
        <dbReference type="Proteomes" id="UP001500274"/>
    </source>
</evidence>
<protein>
    <submittedName>
        <fullName evidence="2">Uncharacterized protein</fullName>
    </submittedName>
</protein>
<feature type="transmembrane region" description="Helical" evidence="1">
    <location>
        <begin position="6"/>
        <end position="25"/>
    </location>
</feature>
<organism evidence="2 3">
    <name type="scientific">Microbacterium binotii</name>
    <dbReference type="NCBI Taxonomy" id="462710"/>
    <lineage>
        <taxon>Bacteria</taxon>
        <taxon>Bacillati</taxon>
        <taxon>Actinomycetota</taxon>
        <taxon>Actinomycetes</taxon>
        <taxon>Micrococcales</taxon>
        <taxon>Microbacteriaceae</taxon>
        <taxon>Microbacterium</taxon>
    </lineage>
</organism>
<keyword evidence="1" id="KW-1133">Transmembrane helix</keyword>
<dbReference type="Proteomes" id="UP001500274">
    <property type="component" value="Unassembled WGS sequence"/>
</dbReference>
<evidence type="ECO:0000256" key="1">
    <source>
        <dbReference type="SAM" id="Phobius"/>
    </source>
</evidence>
<keyword evidence="3" id="KW-1185">Reference proteome</keyword>
<dbReference type="RefSeq" id="WP_344226897.1">
    <property type="nucleotide sequence ID" value="NZ_BAAARI010000003.1"/>
</dbReference>
<keyword evidence="1" id="KW-0812">Transmembrane</keyword>
<proteinExistence type="predicted"/>
<evidence type="ECO:0000313" key="2">
    <source>
        <dbReference type="EMBL" id="GAA2570631.1"/>
    </source>
</evidence>
<gene>
    <name evidence="2" type="ORF">GCM10009862_06780</name>
</gene>
<name>A0ABN3P6Q5_9MICO</name>
<reference evidence="2 3" key="1">
    <citation type="journal article" date="2019" name="Int. J. Syst. Evol. Microbiol.">
        <title>The Global Catalogue of Microorganisms (GCM) 10K type strain sequencing project: providing services to taxonomists for standard genome sequencing and annotation.</title>
        <authorList>
            <consortium name="The Broad Institute Genomics Platform"/>
            <consortium name="The Broad Institute Genome Sequencing Center for Infectious Disease"/>
            <person name="Wu L."/>
            <person name="Ma J."/>
        </authorList>
    </citation>
    <scope>NUCLEOTIDE SEQUENCE [LARGE SCALE GENOMIC DNA]</scope>
    <source>
        <strain evidence="2 3">JCM 16365</strain>
    </source>
</reference>
<dbReference type="EMBL" id="BAAARI010000003">
    <property type="protein sequence ID" value="GAA2570631.1"/>
    <property type="molecule type" value="Genomic_DNA"/>
</dbReference>